<dbReference type="InterPro" id="IPR011009">
    <property type="entry name" value="Kinase-like_dom_sf"/>
</dbReference>
<feature type="domain" description="Protein kinase" evidence="1">
    <location>
        <begin position="26"/>
        <end position="345"/>
    </location>
</feature>
<dbReference type="SMART" id="SM00220">
    <property type="entry name" value="S_TKc"/>
    <property type="match status" value="1"/>
</dbReference>
<name>A0A1Y6LZG1_ZYMTR</name>
<dbReference type="Gene3D" id="1.10.510.10">
    <property type="entry name" value="Transferase(Phosphotransferase) domain 1"/>
    <property type="match status" value="1"/>
</dbReference>
<accession>A0A1Y6LZG1</accession>
<dbReference type="EMBL" id="LT882685">
    <property type="protein sequence ID" value="SMY28091.1"/>
    <property type="molecule type" value="Genomic_DNA"/>
</dbReference>
<dbReference type="PROSITE" id="PS50011">
    <property type="entry name" value="PROTEIN_KINASE_DOM"/>
    <property type="match status" value="1"/>
</dbReference>
<dbReference type="SUPFAM" id="SSF56112">
    <property type="entry name" value="Protein kinase-like (PK-like)"/>
    <property type="match status" value="1"/>
</dbReference>
<protein>
    <recommendedName>
        <fullName evidence="1">Protein kinase domain-containing protein</fullName>
    </recommendedName>
</protein>
<evidence type="ECO:0000313" key="2">
    <source>
        <dbReference type="EMBL" id="SMY28091.1"/>
    </source>
</evidence>
<dbReference type="AlphaFoldDB" id="A0A1Y6LZG1"/>
<sequence length="349" mass="39701">MTVLPRLRRRLFTHQLFLSTWTRSKFVRSASTIKGDSGRMYVLGDVLQKHRTDKTFDIFKATSDGESFVVKRMPRAFYELSQRLADQFAHSCRLRLHIDHNEEAGILIYTYFNNTLLDLIRGDDELPGAEVQKVLRHVGEAIQEFHLEDWVHLDVKPDNILVNWSCENNGTKTVSEAALGDFDIAFRFEGIDKLNLRHAIGNAMWRSPEGQAGRGLTKASDIFSFGLVCLYALGAADYLLLDDYQELASRGVSPTQEMGMVTRHFCYFGPVPQGLFEQVDDQTWDAAFRDSAEAARQAVEDNPGLSFATWDKQLDPEAYDIIAWMTNLDPATRPSIEQVLNCPWWRVGA</sequence>
<evidence type="ECO:0000313" key="3">
    <source>
        <dbReference type="Proteomes" id="UP000215453"/>
    </source>
</evidence>
<dbReference type="GO" id="GO:0005524">
    <property type="term" value="F:ATP binding"/>
    <property type="evidence" value="ECO:0007669"/>
    <property type="project" value="InterPro"/>
</dbReference>
<dbReference type="GO" id="GO:0044773">
    <property type="term" value="P:mitotic DNA damage checkpoint signaling"/>
    <property type="evidence" value="ECO:0007669"/>
    <property type="project" value="TreeGrafter"/>
</dbReference>
<dbReference type="Pfam" id="PF00069">
    <property type="entry name" value="Pkinase"/>
    <property type="match status" value="1"/>
</dbReference>
<gene>
    <name evidence="2" type="ORF">ZT1A5_G9536</name>
</gene>
<dbReference type="GO" id="GO:0004674">
    <property type="term" value="F:protein serine/threonine kinase activity"/>
    <property type="evidence" value="ECO:0007669"/>
    <property type="project" value="TreeGrafter"/>
</dbReference>
<reference evidence="2 3" key="1">
    <citation type="submission" date="2016-10" db="EMBL/GenBank/DDBJ databases">
        <authorList>
            <person name="Varghese N."/>
        </authorList>
    </citation>
    <scope>NUCLEOTIDE SEQUENCE [LARGE SCALE GENOMIC DNA]</scope>
</reference>
<dbReference type="InterPro" id="IPR000719">
    <property type="entry name" value="Prot_kinase_dom"/>
</dbReference>
<proteinExistence type="predicted"/>
<organism evidence="2 3">
    <name type="scientific">Zymoseptoria tritici ST99CH_1A5</name>
    <dbReference type="NCBI Taxonomy" id="1276529"/>
    <lineage>
        <taxon>Eukaryota</taxon>
        <taxon>Fungi</taxon>
        <taxon>Dikarya</taxon>
        <taxon>Ascomycota</taxon>
        <taxon>Pezizomycotina</taxon>
        <taxon>Dothideomycetes</taxon>
        <taxon>Dothideomycetidae</taxon>
        <taxon>Mycosphaerellales</taxon>
        <taxon>Mycosphaerellaceae</taxon>
        <taxon>Zymoseptoria</taxon>
    </lineage>
</organism>
<dbReference type="PANTHER" id="PTHR44167:SF24">
    <property type="entry name" value="SERINE_THREONINE-PROTEIN KINASE CHK2"/>
    <property type="match status" value="1"/>
</dbReference>
<dbReference type="Proteomes" id="UP000215453">
    <property type="component" value="Chromosome 10"/>
</dbReference>
<evidence type="ECO:0000259" key="1">
    <source>
        <dbReference type="PROSITE" id="PS50011"/>
    </source>
</evidence>
<dbReference type="GO" id="GO:0005634">
    <property type="term" value="C:nucleus"/>
    <property type="evidence" value="ECO:0007669"/>
    <property type="project" value="TreeGrafter"/>
</dbReference>
<dbReference type="PANTHER" id="PTHR44167">
    <property type="entry name" value="OVARIAN-SPECIFIC SERINE/THREONINE-PROTEIN KINASE LOK-RELATED"/>
    <property type="match status" value="1"/>
</dbReference>
<dbReference type="GO" id="GO:0005737">
    <property type="term" value="C:cytoplasm"/>
    <property type="evidence" value="ECO:0007669"/>
    <property type="project" value="TreeGrafter"/>
</dbReference>